<keyword evidence="3" id="KW-1185">Reference proteome</keyword>
<protein>
    <submittedName>
        <fullName evidence="2">Glycosyltransferase</fullName>
    </submittedName>
</protein>
<evidence type="ECO:0000313" key="3">
    <source>
        <dbReference type="Proteomes" id="UP000502248"/>
    </source>
</evidence>
<proteinExistence type="predicted"/>
<organism evidence="2 3">
    <name type="scientific">Cohnella herbarum</name>
    <dbReference type="NCBI Taxonomy" id="2728023"/>
    <lineage>
        <taxon>Bacteria</taxon>
        <taxon>Bacillati</taxon>
        <taxon>Bacillota</taxon>
        <taxon>Bacilli</taxon>
        <taxon>Bacillales</taxon>
        <taxon>Paenibacillaceae</taxon>
        <taxon>Cohnella</taxon>
    </lineage>
</organism>
<dbReference type="AlphaFoldDB" id="A0A7Z2ZLI2"/>
<reference evidence="2 3" key="1">
    <citation type="submission" date="2020-04" db="EMBL/GenBank/DDBJ databases">
        <title>Genome sequencing of novel species.</title>
        <authorList>
            <person name="Heo J."/>
            <person name="Kim S.-J."/>
            <person name="Kim J.-S."/>
            <person name="Hong S.-B."/>
            <person name="Kwon S.-W."/>
        </authorList>
    </citation>
    <scope>NUCLEOTIDE SEQUENCE [LARGE SCALE GENOMIC DNA]</scope>
    <source>
        <strain evidence="2 3">MFER-1</strain>
    </source>
</reference>
<dbReference type="EMBL" id="CP051680">
    <property type="protein sequence ID" value="QJD84068.1"/>
    <property type="molecule type" value="Genomic_DNA"/>
</dbReference>
<dbReference type="RefSeq" id="WP_169280353.1">
    <property type="nucleotide sequence ID" value="NZ_CP051680.1"/>
</dbReference>
<feature type="domain" description="Spore protein YkvP/CgeB glycosyl transferase-like" evidence="1">
    <location>
        <begin position="213"/>
        <end position="369"/>
    </location>
</feature>
<dbReference type="KEGG" id="cheb:HH215_13310"/>
<evidence type="ECO:0000313" key="2">
    <source>
        <dbReference type="EMBL" id="QJD84068.1"/>
    </source>
</evidence>
<accession>A0A7Z2ZLI2</accession>
<sequence>MSKTKRRLTESKVDPEYRKGRSAGYSLGWTDGHWFGRCEAVARKASPVPVKRPIHVLYVTSGKGYPYTPLDNGIVETLKLIAQQVTLVVPDDDIVSVAAAVRPDMMLALDGMHLSHEKVQAINALGIRTAIWFTDDPYYTDITAGIAVHYQHVFTLERNCLPYYANSGCARVSYLPLGVFPGSYRPRNTPHSMRGEISFIGTAYWNRVELFNRAIPLLAHRRLRISGMWWDRLAEYERWKGLIDLDKWMEPDETSEKYNANRIVINSHRAHDDETFNQNSARITAVSPNPRTFEISASGTLQLTDWREDIAQFYVPGVEIVTYDSPEDMAAKVDYYLEHEEERQEIALRGLYRTLRDHTYVSRLNQLMDLTMNG</sequence>
<name>A0A7Z2ZLI2_9BACL</name>
<dbReference type="GO" id="GO:0016740">
    <property type="term" value="F:transferase activity"/>
    <property type="evidence" value="ECO:0007669"/>
    <property type="project" value="UniProtKB-KW"/>
</dbReference>
<dbReference type="Proteomes" id="UP000502248">
    <property type="component" value="Chromosome"/>
</dbReference>
<gene>
    <name evidence="2" type="ORF">HH215_13310</name>
</gene>
<dbReference type="InterPro" id="IPR055259">
    <property type="entry name" value="YkvP/CgeB_Glyco_trans-like"/>
</dbReference>
<evidence type="ECO:0000259" key="1">
    <source>
        <dbReference type="Pfam" id="PF13524"/>
    </source>
</evidence>
<keyword evidence="2" id="KW-0808">Transferase</keyword>
<dbReference type="Pfam" id="PF13524">
    <property type="entry name" value="Glyco_trans_1_2"/>
    <property type="match status" value="1"/>
</dbReference>